<dbReference type="SUPFAM" id="SSF52540">
    <property type="entry name" value="P-loop containing nucleoside triphosphate hydrolases"/>
    <property type="match status" value="1"/>
</dbReference>
<dbReference type="OrthoDB" id="427518at2759"/>
<sequence>MRVKNNKKSSKDPTCWTFVDSRHKLLQRTDEGTIVIEGEAGFGKSILLTQYAYDWYSSTADSPLKKDTIFILLRLREFKKSGSIFETIKLLLLNDLSLSCNEIEDIITSQSWKVVFAFDGYDEFKYRDSTHVDVLKIIHGRMLTSSLVIVSTRPECWTKLQNSAEIRCRLTGFDRSIQNMYIEKVIIPNTEKRDIKTLISQTLQANGFLSDICQVPLFFVIFAHMKYTNHDELNITTVTGYFKYMLSCSLIHSKSKETDETKSRFTRQEENYYQASMAKFAFDGLFSQNFVWEKTEMMRLVDLSCYTYYIKAGIILEEHNSRYKVHPGCHMDDESVDEINVRFFHKTFQEYYAAIHFVYLVSKERSMDVSAILSKFYENELQYFFQFACGLKPTSAKVVQDYLGSLRGGQILSILCSVEQETQDTGKIVESFSRRTTIDWLDSRIHVSAMIQILQIASHQRVGLPRSVY</sequence>
<accession>A0A9Q1HLH5</accession>
<dbReference type="PANTHER" id="PTHR46312">
    <property type="entry name" value="NACHT DOMAIN-CONTAINING PROTEIN"/>
    <property type="match status" value="1"/>
</dbReference>
<evidence type="ECO:0000313" key="3">
    <source>
        <dbReference type="Proteomes" id="UP001152320"/>
    </source>
</evidence>
<reference evidence="2" key="1">
    <citation type="submission" date="2021-10" db="EMBL/GenBank/DDBJ databases">
        <title>Tropical sea cucumber genome reveals ecological adaptation and Cuvierian tubules defense mechanism.</title>
        <authorList>
            <person name="Chen T."/>
        </authorList>
    </citation>
    <scope>NUCLEOTIDE SEQUENCE</scope>
    <source>
        <strain evidence="2">Nanhai2018</strain>
        <tissue evidence="2">Muscle</tissue>
    </source>
</reference>
<dbReference type="InterPro" id="IPR027417">
    <property type="entry name" value="P-loop_NTPase"/>
</dbReference>
<organism evidence="2 3">
    <name type="scientific">Holothuria leucospilota</name>
    <name type="common">Black long sea cucumber</name>
    <name type="synonym">Mertensiothuria leucospilota</name>
    <dbReference type="NCBI Taxonomy" id="206669"/>
    <lineage>
        <taxon>Eukaryota</taxon>
        <taxon>Metazoa</taxon>
        <taxon>Echinodermata</taxon>
        <taxon>Eleutherozoa</taxon>
        <taxon>Echinozoa</taxon>
        <taxon>Holothuroidea</taxon>
        <taxon>Aspidochirotacea</taxon>
        <taxon>Aspidochirotida</taxon>
        <taxon>Holothuriidae</taxon>
        <taxon>Holothuria</taxon>
    </lineage>
</organism>
<evidence type="ECO:0000313" key="2">
    <source>
        <dbReference type="EMBL" id="KAJ8049708.1"/>
    </source>
</evidence>
<dbReference type="AlphaFoldDB" id="A0A9Q1HLH5"/>
<comment type="caution">
    <text evidence="2">The sequence shown here is derived from an EMBL/GenBank/DDBJ whole genome shotgun (WGS) entry which is preliminary data.</text>
</comment>
<evidence type="ECO:0000259" key="1">
    <source>
        <dbReference type="PROSITE" id="PS50837"/>
    </source>
</evidence>
<dbReference type="PANTHER" id="PTHR46312:SF2">
    <property type="entry name" value="NUCLEOTIDE-BINDING OLIGOMERIZATION DOMAIN-CONTAINING PROTEIN 2-LIKE"/>
    <property type="match status" value="1"/>
</dbReference>
<dbReference type="InterPro" id="IPR007111">
    <property type="entry name" value="NACHT_NTPase"/>
</dbReference>
<protein>
    <submittedName>
        <fullName evidence="2">NLR family CARD domain-containing protein 4</fullName>
    </submittedName>
</protein>
<keyword evidence="3" id="KW-1185">Reference proteome</keyword>
<name>A0A9Q1HLH5_HOLLE</name>
<dbReference type="Gene3D" id="3.40.50.300">
    <property type="entry name" value="P-loop containing nucleotide triphosphate hydrolases"/>
    <property type="match status" value="1"/>
</dbReference>
<dbReference type="Pfam" id="PF05729">
    <property type="entry name" value="NACHT"/>
    <property type="match status" value="1"/>
</dbReference>
<gene>
    <name evidence="2" type="ORF">HOLleu_02568</name>
</gene>
<feature type="domain" description="NACHT" evidence="1">
    <location>
        <begin position="32"/>
        <end position="154"/>
    </location>
</feature>
<dbReference type="Proteomes" id="UP001152320">
    <property type="component" value="Chromosome 1"/>
</dbReference>
<dbReference type="EMBL" id="JAIZAY010000001">
    <property type="protein sequence ID" value="KAJ8049708.1"/>
    <property type="molecule type" value="Genomic_DNA"/>
</dbReference>
<proteinExistence type="predicted"/>
<dbReference type="PROSITE" id="PS50837">
    <property type="entry name" value="NACHT"/>
    <property type="match status" value="1"/>
</dbReference>